<keyword evidence="2" id="KW-0812">Transmembrane</keyword>
<proteinExistence type="predicted"/>
<accession>A0A6V7Q399</accession>
<evidence type="ECO:0000256" key="2">
    <source>
        <dbReference type="SAM" id="Phobius"/>
    </source>
</evidence>
<evidence type="ECO:0000256" key="1">
    <source>
        <dbReference type="SAM" id="MobiDB-lite"/>
    </source>
</evidence>
<name>A0A6V7Q399_ANACO</name>
<keyword evidence="2" id="KW-1133">Transmembrane helix</keyword>
<protein>
    <recommendedName>
        <fullName evidence="4">Transmembrane protein</fullName>
    </recommendedName>
</protein>
<evidence type="ECO:0000313" key="3">
    <source>
        <dbReference type="EMBL" id="CAD1837664.1"/>
    </source>
</evidence>
<feature type="region of interest" description="Disordered" evidence="1">
    <location>
        <begin position="1"/>
        <end position="26"/>
    </location>
</feature>
<evidence type="ECO:0008006" key="4">
    <source>
        <dbReference type="Google" id="ProtNLM"/>
    </source>
</evidence>
<sequence length="113" mass="12597">MGEAAEAEKTKKKHGSEEEEERRNGIVEVRPRARKGVASWVVDMVERVLVLLMHDSKKPLHYLSGNFAPVPHETPPCPDLPVRGTLPVSFSPFLLLLLLLFLPSLIAFAPYLA</sequence>
<feature type="transmembrane region" description="Helical" evidence="2">
    <location>
        <begin position="93"/>
        <end position="112"/>
    </location>
</feature>
<gene>
    <name evidence="3" type="ORF">CB5_LOCUS20875</name>
</gene>
<dbReference type="AlphaFoldDB" id="A0A6V7Q399"/>
<reference evidence="3" key="1">
    <citation type="submission" date="2020-07" db="EMBL/GenBank/DDBJ databases">
        <authorList>
            <person name="Lin J."/>
        </authorList>
    </citation>
    <scope>NUCLEOTIDE SEQUENCE</scope>
</reference>
<organism evidence="3">
    <name type="scientific">Ananas comosus var. bracteatus</name>
    <name type="common">red pineapple</name>
    <dbReference type="NCBI Taxonomy" id="296719"/>
    <lineage>
        <taxon>Eukaryota</taxon>
        <taxon>Viridiplantae</taxon>
        <taxon>Streptophyta</taxon>
        <taxon>Embryophyta</taxon>
        <taxon>Tracheophyta</taxon>
        <taxon>Spermatophyta</taxon>
        <taxon>Magnoliopsida</taxon>
        <taxon>Liliopsida</taxon>
        <taxon>Poales</taxon>
        <taxon>Bromeliaceae</taxon>
        <taxon>Bromelioideae</taxon>
        <taxon>Ananas</taxon>
    </lineage>
</organism>
<keyword evidence="2" id="KW-0472">Membrane</keyword>
<dbReference type="EMBL" id="LR862132">
    <property type="protein sequence ID" value="CAD1837664.1"/>
    <property type="molecule type" value="Genomic_DNA"/>
</dbReference>